<dbReference type="PANTHER" id="PTHR22600">
    <property type="entry name" value="BETA-HEXOSAMINIDASE"/>
    <property type="match status" value="1"/>
</dbReference>
<dbReference type="RefSeq" id="WP_089761221.1">
    <property type="nucleotide sequence ID" value="NZ_BKAT01000037.1"/>
</dbReference>
<dbReference type="InterPro" id="IPR059177">
    <property type="entry name" value="GH29D-like_dom"/>
</dbReference>
<feature type="domain" description="Beta-hexosaminidase bacterial type N-terminal" evidence="8">
    <location>
        <begin position="45"/>
        <end position="176"/>
    </location>
</feature>
<comment type="catalytic activity">
    <reaction evidence="1">
        <text>Hydrolysis of terminal non-reducing N-acetyl-D-hexosamine residues in N-acetyl-beta-D-hexosaminides.</text>
        <dbReference type="EC" id="3.2.1.52"/>
    </reaction>
</comment>
<dbReference type="Proteomes" id="UP000199656">
    <property type="component" value="Unassembled WGS sequence"/>
</dbReference>
<evidence type="ECO:0000313" key="11">
    <source>
        <dbReference type="Proteomes" id="UP000199656"/>
    </source>
</evidence>
<evidence type="ECO:0000313" key="10">
    <source>
        <dbReference type="EMBL" id="SEA45569.1"/>
    </source>
</evidence>
<evidence type="ECO:0000256" key="5">
    <source>
        <dbReference type="ARBA" id="ARBA00023295"/>
    </source>
</evidence>
<dbReference type="SUPFAM" id="SSF55545">
    <property type="entry name" value="beta-N-acetylhexosaminidase-like domain"/>
    <property type="match status" value="1"/>
</dbReference>
<dbReference type="Gene3D" id="3.20.20.80">
    <property type="entry name" value="Glycosidases"/>
    <property type="match status" value="1"/>
</dbReference>
<evidence type="ECO:0000259" key="9">
    <source>
        <dbReference type="Pfam" id="PF13290"/>
    </source>
</evidence>
<dbReference type="PANTHER" id="PTHR22600:SF57">
    <property type="entry name" value="BETA-N-ACETYLHEXOSAMINIDASE"/>
    <property type="match status" value="1"/>
</dbReference>
<evidence type="ECO:0000256" key="4">
    <source>
        <dbReference type="ARBA" id="ARBA00022801"/>
    </source>
</evidence>
<dbReference type="Gene3D" id="3.30.379.10">
    <property type="entry name" value="Chitobiase/beta-hexosaminidase domain 2-like"/>
    <property type="match status" value="1"/>
</dbReference>
<dbReference type="InterPro" id="IPR017853">
    <property type="entry name" value="GH"/>
</dbReference>
<evidence type="ECO:0000256" key="2">
    <source>
        <dbReference type="ARBA" id="ARBA00006285"/>
    </source>
</evidence>
<keyword evidence="5" id="KW-0326">Glycosidase</keyword>
<dbReference type="OrthoDB" id="726159at2"/>
<dbReference type="CDD" id="cd06563">
    <property type="entry name" value="GH20_chitobiase-like"/>
    <property type="match status" value="1"/>
</dbReference>
<sequence length="638" mass="71191">MGIRLLLKKTGCPYTLKRDVMFKKIAAIVLFSIVTAGSVSAQQAPSLIPQPVQQVVGKGAFTISKDVVIVAGTNLATEAGFLKELLDQVTGYKIPVKPSATGKTIRLSLNTASDKTIGNEGYKLTINTNNIAIVANTPAGIFYGVQSLLQLLPPETEKRERIKTALQLPVIAVTDYPRFGWRGLMLDVSRHFFPLSFVKKYIDQMAKYKYNVFHWHLTDDPGWRVAIKSYPRLTEIAAWRPLRVGRWGSFPPPAKDERNNDGGFYSAAEIAEAIRYAKERHVTIVPEVDMPGHSAAIITAYPELSCSGKPRQMYSGSNDGAGENVLCAGKERTFEVLDTLIGDLAAMFPGEYIHIGGDEVDKSFWKRCELCQKRMKEEGLKNEEELQSYFIKRVTKLVNKHGKKVIGWDEILEGGLAPGAAVMSWRGYEGAIAAARAQHKAVMTPTSFCYLDYMQTDMHIEQTGGAYLTLTRTYEYEPVPAEVDEQYILGGQGNLWTEFISSPGRAEYMTWPRAFALSEIYWSPKKMRSTAEFLSRVEKHFVRLYYAGVNYAPAVYDPQIHVKKDAAGKPTISFTTEVKDLEIYYTFDGVIPDQYATRYTGGPIMLPPGASDVKAVTYRNGRQMGRVLSINLNEIQGK</sequence>
<dbReference type="GO" id="GO:0005975">
    <property type="term" value="P:carbohydrate metabolic process"/>
    <property type="evidence" value="ECO:0007669"/>
    <property type="project" value="InterPro"/>
</dbReference>
<evidence type="ECO:0000259" key="8">
    <source>
        <dbReference type="Pfam" id="PF02838"/>
    </source>
</evidence>
<dbReference type="Pfam" id="PF02838">
    <property type="entry name" value="Glyco_hydro_20b"/>
    <property type="match status" value="1"/>
</dbReference>
<feature type="domain" description="GH29D-like beta-sandwich" evidence="9">
    <location>
        <begin position="569"/>
        <end position="627"/>
    </location>
</feature>
<dbReference type="GO" id="GO:0030203">
    <property type="term" value="P:glycosaminoglycan metabolic process"/>
    <property type="evidence" value="ECO:0007669"/>
    <property type="project" value="TreeGrafter"/>
</dbReference>
<keyword evidence="4" id="KW-0378">Hydrolase</keyword>
<dbReference type="PRINTS" id="PR00738">
    <property type="entry name" value="GLHYDRLASE20"/>
</dbReference>
<dbReference type="InterPro" id="IPR015882">
    <property type="entry name" value="HEX_bac_N"/>
</dbReference>
<dbReference type="InterPro" id="IPR029018">
    <property type="entry name" value="Hex-like_dom2"/>
</dbReference>
<evidence type="ECO:0000256" key="1">
    <source>
        <dbReference type="ARBA" id="ARBA00001231"/>
    </source>
</evidence>
<keyword evidence="11" id="KW-1185">Reference proteome</keyword>
<feature type="domain" description="Glycoside hydrolase family 20 catalytic" evidence="7">
    <location>
        <begin position="179"/>
        <end position="524"/>
    </location>
</feature>
<dbReference type="EC" id="3.2.1.52" evidence="3"/>
<comment type="similarity">
    <text evidence="2">Belongs to the glycosyl hydrolase 20 family.</text>
</comment>
<gene>
    <name evidence="10" type="ORF">SAMN05660909_02031</name>
</gene>
<dbReference type="STRING" id="408074.SAMN05660909_02031"/>
<feature type="active site" description="Proton donor" evidence="6">
    <location>
        <position position="359"/>
    </location>
</feature>
<dbReference type="GO" id="GO:0016020">
    <property type="term" value="C:membrane"/>
    <property type="evidence" value="ECO:0007669"/>
    <property type="project" value="TreeGrafter"/>
</dbReference>
<evidence type="ECO:0000256" key="6">
    <source>
        <dbReference type="PIRSR" id="PIRSR625705-1"/>
    </source>
</evidence>
<dbReference type="EMBL" id="FNRL01000007">
    <property type="protein sequence ID" value="SEA45569.1"/>
    <property type="molecule type" value="Genomic_DNA"/>
</dbReference>
<evidence type="ECO:0000256" key="3">
    <source>
        <dbReference type="ARBA" id="ARBA00012663"/>
    </source>
</evidence>
<dbReference type="Pfam" id="PF00728">
    <property type="entry name" value="Glyco_hydro_20"/>
    <property type="match status" value="1"/>
</dbReference>
<proteinExistence type="inferred from homology"/>
<dbReference type="Pfam" id="PF13290">
    <property type="entry name" value="CHB_HEX_C_1"/>
    <property type="match status" value="1"/>
</dbReference>
<organism evidence="10 11">
    <name type="scientific">Chitinophaga terrae</name>
    <name type="common">ex Kim and Jung 2007</name>
    <dbReference type="NCBI Taxonomy" id="408074"/>
    <lineage>
        <taxon>Bacteria</taxon>
        <taxon>Pseudomonadati</taxon>
        <taxon>Bacteroidota</taxon>
        <taxon>Chitinophagia</taxon>
        <taxon>Chitinophagales</taxon>
        <taxon>Chitinophagaceae</taxon>
        <taxon>Chitinophaga</taxon>
    </lineage>
</organism>
<evidence type="ECO:0000259" key="7">
    <source>
        <dbReference type="Pfam" id="PF00728"/>
    </source>
</evidence>
<dbReference type="AlphaFoldDB" id="A0A1H4BBQ9"/>
<reference evidence="11" key="1">
    <citation type="submission" date="2016-10" db="EMBL/GenBank/DDBJ databases">
        <authorList>
            <person name="Varghese N."/>
            <person name="Submissions S."/>
        </authorList>
    </citation>
    <scope>NUCLEOTIDE SEQUENCE [LARGE SCALE GENOMIC DNA]</scope>
    <source>
        <strain evidence="11">DSM 23920</strain>
    </source>
</reference>
<protein>
    <recommendedName>
        <fullName evidence="3">beta-N-acetylhexosaminidase</fullName>
        <ecNumber evidence="3">3.2.1.52</ecNumber>
    </recommendedName>
</protein>
<accession>A0A1H4BBQ9</accession>
<name>A0A1H4BBQ9_9BACT</name>
<dbReference type="GO" id="GO:0004563">
    <property type="term" value="F:beta-N-acetylhexosaminidase activity"/>
    <property type="evidence" value="ECO:0007669"/>
    <property type="project" value="UniProtKB-EC"/>
</dbReference>
<dbReference type="SUPFAM" id="SSF51445">
    <property type="entry name" value="(Trans)glycosidases"/>
    <property type="match status" value="1"/>
</dbReference>
<dbReference type="InterPro" id="IPR025705">
    <property type="entry name" value="Beta_hexosaminidase_sua/sub"/>
</dbReference>
<dbReference type="InterPro" id="IPR015883">
    <property type="entry name" value="Glyco_hydro_20_cat"/>
</dbReference>